<evidence type="ECO:0000256" key="2">
    <source>
        <dbReference type="ARBA" id="ARBA00022630"/>
    </source>
</evidence>
<dbReference type="GO" id="GO:0016491">
    <property type="term" value="F:oxidoreductase activity"/>
    <property type="evidence" value="ECO:0007669"/>
    <property type="project" value="UniProtKB-UniRule"/>
</dbReference>
<keyword evidence="11" id="KW-1185">Reference proteome</keyword>
<comment type="caution">
    <text evidence="10">The sequence shown here is derived from an EMBL/GenBank/DDBJ whole genome shotgun (WGS) entry which is preliminary data.</text>
</comment>
<dbReference type="InterPro" id="IPR000415">
    <property type="entry name" value="Nitroreductase-like"/>
</dbReference>
<proteinExistence type="inferred from homology"/>
<feature type="binding site" description="in other chain" evidence="8">
    <location>
        <begin position="14"/>
        <end position="16"/>
    </location>
    <ligand>
        <name>FMN</name>
        <dbReference type="ChEBI" id="CHEBI:58210"/>
        <note>ligand shared between dimeric partners</note>
    </ligand>
</feature>
<evidence type="ECO:0000256" key="1">
    <source>
        <dbReference type="ARBA" id="ARBA00007118"/>
    </source>
</evidence>
<dbReference type="Gene3D" id="3.40.109.10">
    <property type="entry name" value="NADH Oxidase"/>
    <property type="match status" value="1"/>
</dbReference>
<dbReference type="InterPro" id="IPR026021">
    <property type="entry name" value="YdjA-like"/>
</dbReference>
<keyword evidence="6 7" id="KW-0520">NAD</keyword>
<dbReference type="EC" id="1.-.-.-" evidence="7"/>
<keyword evidence="2 7" id="KW-0285">Flavoprotein</keyword>
<protein>
    <recommendedName>
        <fullName evidence="7">Putative NAD(P)H nitroreductase</fullName>
        <ecNumber evidence="7">1.-.-.-</ecNumber>
    </recommendedName>
</protein>
<keyword evidence="4 7" id="KW-0521">NADP</keyword>
<comment type="similarity">
    <text evidence="1 7">Belongs to the nitroreductase family.</text>
</comment>
<evidence type="ECO:0000256" key="7">
    <source>
        <dbReference type="PIRNR" id="PIRNR000232"/>
    </source>
</evidence>
<dbReference type="Pfam" id="PF00881">
    <property type="entry name" value="Nitroreductase"/>
    <property type="match status" value="1"/>
</dbReference>
<dbReference type="HOGENOM" id="CLU_070764_5_0_6"/>
<dbReference type="AlphaFoldDB" id="C9PQD4"/>
<dbReference type="PANTHER" id="PTHR43821:SF1">
    <property type="entry name" value="NAD(P)H NITROREDUCTASE YDJA-RELATED"/>
    <property type="match status" value="1"/>
</dbReference>
<evidence type="ECO:0000256" key="6">
    <source>
        <dbReference type="ARBA" id="ARBA00023027"/>
    </source>
</evidence>
<dbReference type="SUPFAM" id="SSF55469">
    <property type="entry name" value="FMN-dependent nitroreductase-like"/>
    <property type="match status" value="1"/>
</dbReference>
<comment type="cofactor">
    <cofactor evidence="8">
        <name>FMN</name>
        <dbReference type="ChEBI" id="CHEBI:58210"/>
    </cofactor>
    <text evidence="8">Binds 1 FMN per subunit.</text>
</comment>
<gene>
    <name evidence="10" type="primary">nfnB</name>
    <name evidence="10" type="ORF">HMPREF0621_1316</name>
</gene>
<accession>C9PQD4</accession>
<keyword evidence="3 7" id="KW-0288">FMN</keyword>
<evidence type="ECO:0000256" key="8">
    <source>
        <dbReference type="PIRSR" id="PIRSR000232-1"/>
    </source>
</evidence>
<feature type="domain" description="Nitroreductase" evidence="9">
    <location>
        <begin position="12"/>
        <end position="166"/>
    </location>
</feature>
<evidence type="ECO:0000256" key="3">
    <source>
        <dbReference type="ARBA" id="ARBA00022643"/>
    </source>
</evidence>
<evidence type="ECO:0000313" key="11">
    <source>
        <dbReference type="Proteomes" id="UP000005519"/>
    </source>
</evidence>
<evidence type="ECO:0000256" key="5">
    <source>
        <dbReference type="ARBA" id="ARBA00023002"/>
    </source>
</evidence>
<sequence>MEKPMEILQLLTTRRSEKRLSEPAPNEEQLKQIFQAALNVPDHGRLHPYRFIIIEGKGLNKFKTLLQAAVEEFELGEEALKKAENLAHRAPMVIGVVAKIKKDIPKVPGWEQMLSAGCATYAIQLAANAQGFANVWISGKWVNGNALRKAFSCEEYDQVIGLVMLGTAEEKNEREKKIQNIEDFVSYL</sequence>
<dbReference type="CDD" id="cd02135">
    <property type="entry name" value="YdjA-like"/>
    <property type="match status" value="1"/>
</dbReference>
<dbReference type="InterPro" id="IPR029479">
    <property type="entry name" value="Nitroreductase"/>
</dbReference>
<dbReference type="EMBL" id="ACZR01000013">
    <property type="protein sequence ID" value="EEX50245.1"/>
    <property type="molecule type" value="Genomic_DNA"/>
</dbReference>
<dbReference type="STRING" id="667128.HMPREF0621_1316"/>
<organism evidence="10 11">
    <name type="scientific">Pasteurella dagmatis ATCC 43325</name>
    <dbReference type="NCBI Taxonomy" id="667128"/>
    <lineage>
        <taxon>Bacteria</taxon>
        <taxon>Pseudomonadati</taxon>
        <taxon>Pseudomonadota</taxon>
        <taxon>Gammaproteobacteria</taxon>
        <taxon>Pasteurellales</taxon>
        <taxon>Pasteurellaceae</taxon>
        <taxon>Pasteurella</taxon>
    </lineage>
</organism>
<feature type="binding site" description="in other chain" evidence="8">
    <location>
        <begin position="136"/>
        <end position="138"/>
    </location>
    <ligand>
        <name>FMN</name>
        <dbReference type="ChEBI" id="CHEBI:58210"/>
        <note>ligand shared between dimeric partners</note>
    </ligand>
</feature>
<evidence type="ECO:0000259" key="9">
    <source>
        <dbReference type="Pfam" id="PF00881"/>
    </source>
</evidence>
<name>C9PQD4_9PAST</name>
<dbReference type="PIRSF" id="PIRSF000232">
    <property type="entry name" value="YdjA"/>
    <property type="match status" value="1"/>
</dbReference>
<dbReference type="PANTHER" id="PTHR43821">
    <property type="entry name" value="NAD(P)H NITROREDUCTASE YDJA-RELATED"/>
    <property type="match status" value="1"/>
</dbReference>
<keyword evidence="5 7" id="KW-0560">Oxidoreductase</keyword>
<dbReference type="InterPro" id="IPR052530">
    <property type="entry name" value="NAD(P)H_nitroreductase"/>
</dbReference>
<dbReference type="NCBIfam" id="NF008088">
    <property type="entry name" value="PRK10828.1"/>
    <property type="match status" value="1"/>
</dbReference>
<evidence type="ECO:0000313" key="10">
    <source>
        <dbReference type="EMBL" id="EEX50245.1"/>
    </source>
</evidence>
<evidence type="ECO:0000256" key="4">
    <source>
        <dbReference type="ARBA" id="ARBA00022857"/>
    </source>
</evidence>
<feature type="binding site" evidence="8">
    <location>
        <position position="43"/>
    </location>
    <ligand>
        <name>FMN</name>
        <dbReference type="ChEBI" id="CHEBI:58210"/>
        <note>ligand shared between dimeric partners</note>
    </ligand>
</feature>
<dbReference type="Proteomes" id="UP000005519">
    <property type="component" value="Unassembled WGS sequence"/>
</dbReference>
<reference evidence="10 11" key="1">
    <citation type="submission" date="2009-10" db="EMBL/GenBank/DDBJ databases">
        <authorList>
            <person name="Muzny D."/>
            <person name="Qin X."/>
            <person name="Deng J."/>
            <person name="Jiang H."/>
            <person name="Liu Y."/>
            <person name="Qu J."/>
            <person name="Song X.-Z."/>
            <person name="Zhang L."/>
            <person name="Thornton R."/>
            <person name="Coyle M."/>
            <person name="Francisco L."/>
            <person name="Jackson L."/>
            <person name="Javaid M."/>
            <person name="Korchina V."/>
            <person name="Kovar C."/>
            <person name="Mata R."/>
            <person name="Mathew T."/>
            <person name="Ngo R."/>
            <person name="Nguyen L."/>
            <person name="Nguyen N."/>
            <person name="Okwuonu G."/>
            <person name="Ongeri F."/>
            <person name="Pham C."/>
            <person name="Simmons D."/>
            <person name="Wilczek-Boney K."/>
            <person name="Hale W."/>
            <person name="Jakkamsetti A."/>
            <person name="Pham P."/>
            <person name="Ruth R."/>
            <person name="San Lucas F."/>
            <person name="Warren J."/>
            <person name="Zhang J."/>
            <person name="Zhao Z."/>
            <person name="Zhou C."/>
            <person name="Zhu D."/>
            <person name="Lee S."/>
            <person name="Bess C."/>
            <person name="Blankenburg K."/>
            <person name="Forbes L."/>
            <person name="Fu Q."/>
            <person name="Gubbala S."/>
            <person name="Hirani K."/>
            <person name="Jayaseelan J.C."/>
            <person name="Lara F."/>
            <person name="Munidasa M."/>
            <person name="Palculict T."/>
            <person name="Patil S."/>
            <person name="Pu L.-L."/>
            <person name="Saada N."/>
            <person name="Tang L."/>
            <person name="Weissenberger G."/>
            <person name="Zhu Y."/>
            <person name="Hemphill L."/>
            <person name="Shang Y."/>
            <person name="Youmans B."/>
            <person name="Ayvaz T."/>
            <person name="Ross M."/>
            <person name="Santibanez J."/>
            <person name="Aqrawi P."/>
            <person name="Gross S."/>
            <person name="Joshi V."/>
            <person name="Fowler G."/>
            <person name="Nazareth L."/>
            <person name="Reid J."/>
            <person name="Worley K."/>
            <person name="Petrosino J."/>
            <person name="Highlander S."/>
            <person name="Gibbs R."/>
        </authorList>
    </citation>
    <scope>NUCLEOTIDE SEQUENCE [LARGE SCALE GENOMIC DNA]</scope>
    <source>
        <strain evidence="10 11">ATCC 43325</strain>
    </source>
</reference>